<evidence type="ECO:0000313" key="7">
    <source>
        <dbReference type="EMBL" id="KAB1117963.1"/>
    </source>
</evidence>
<dbReference type="CDD" id="cd13853">
    <property type="entry name" value="CuRO_1_Tth-MCO_like"/>
    <property type="match status" value="1"/>
</dbReference>
<evidence type="ECO:0000313" key="8">
    <source>
        <dbReference type="Proteomes" id="UP000471364"/>
    </source>
</evidence>
<accession>A0ABQ6ULH2</accession>
<gene>
    <name evidence="7" type="ORF">F6X54_05735</name>
</gene>
<keyword evidence="2" id="KW-0560">Oxidoreductase</keyword>
<dbReference type="Pfam" id="PF07731">
    <property type="entry name" value="Cu-oxidase_2"/>
    <property type="match status" value="1"/>
</dbReference>
<dbReference type="InterPro" id="IPR001117">
    <property type="entry name" value="Cu-oxidase_2nd"/>
</dbReference>
<name>A0ABQ6ULH2_9ACTN</name>
<dbReference type="SUPFAM" id="SSF49503">
    <property type="entry name" value="Cupredoxins"/>
    <property type="match status" value="3"/>
</dbReference>
<dbReference type="Pfam" id="PF07732">
    <property type="entry name" value="Cu-oxidase_3"/>
    <property type="match status" value="1"/>
</dbReference>
<proteinExistence type="predicted"/>
<keyword evidence="3" id="KW-0732">Signal</keyword>
<evidence type="ECO:0000259" key="6">
    <source>
        <dbReference type="Pfam" id="PF07732"/>
    </source>
</evidence>
<evidence type="ECO:0000256" key="1">
    <source>
        <dbReference type="ARBA" id="ARBA00022723"/>
    </source>
</evidence>
<dbReference type="Proteomes" id="UP000471364">
    <property type="component" value="Unassembled WGS sequence"/>
</dbReference>
<dbReference type="PROSITE" id="PS00080">
    <property type="entry name" value="MULTICOPPER_OXIDASE2"/>
    <property type="match status" value="1"/>
</dbReference>
<dbReference type="InterPro" id="IPR011706">
    <property type="entry name" value="Cu-oxidase_C"/>
</dbReference>
<reference evidence="7 8" key="1">
    <citation type="submission" date="2019-09" db="EMBL/GenBank/DDBJ databases">
        <title>High taxonomic diversity of Micromonospora strains isolated from Medicago sativa nodules in different geographical locations.</title>
        <authorList>
            <person name="Martinez-Hidalgo P."/>
            <person name="Flores-Felix J.D."/>
            <person name="Velazquez E."/>
            <person name="Brau L."/>
            <person name="Trujillo M.E."/>
            <person name="Martinez-Molina E."/>
        </authorList>
    </citation>
    <scope>NUCLEOTIDE SEQUENCE [LARGE SCALE GENOMIC DNA]</scope>
    <source>
        <strain evidence="7 8">ALFB5</strain>
    </source>
</reference>
<comment type="caution">
    <text evidence="7">The sequence shown here is derived from an EMBL/GenBank/DDBJ whole genome shotgun (WGS) entry which is preliminary data.</text>
</comment>
<dbReference type="EMBL" id="WAAR01000016">
    <property type="protein sequence ID" value="KAB1117963.1"/>
    <property type="molecule type" value="Genomic_DNA"/>
</dbReference>
<dbReference type="InterPro" id="IPR045087">
    <property type="entry name" value="Cu-oxidase_fam"/>
</dbReference>
<protein>
    <submittedName>
        <fullName evidence="7">Multicopper oxidase family protein</fullName>
    </submittedName>
</protein>
<sequence length="491" mass="52769">MTRRKALLLAGAGAVSAGVGAAGLLRGWGSPTSTVSGSPGAVPTGDRFVEPTVIASEGGRLHVTLSAAAGRVTIAGRSVQAMSYNGSVPGPTLRLRPGDRVTLDLVNRLGASTNLHTHGLHVSAERNGDNPFLHIRDGETFRYEYEIPRDHPAGTFWYHPHLHGTVADQLFAGLMGAIVVQRDDSVPLPAQRERVLVITDTTLNGDRIAQANQRGRMLGREGELVLVNGRLKPTMTVSPGGYEHWHIINACTSRFMRLRLEGAELLQVAGDTGRLATPTQVDNILLATGNRAELLVRIPGPGRHQLVAEPVDRGGMGMGLGRGNAGGDTPATLLQVEAAGEAAATPQLPGRLVEPEDLRAVAVNGRRTLTFAMEMGRGMGGGMSFTIDGKEFDPDRVDAAVRLDTVEEWTVRNTSPMNHPFHLHVWPVQLVARDGSPVEGNPQWYDVVILPARSSVTVRVRFTDFPGRTVYHCHILDHEDLGMMGVVEALR</sequence>
<dbReference type="Gene3D" id="2.60.40.420">
    <property type="entry name" value="Cupredoxins - blue copper proteins"/>
    <property type="match status" value="3"/>
</dbReference>
<organism evidence="7 8">
    <name type="scientific">Micromonospora aurantiaca</name>
    <name type="common">nom. illeg.</name>
    <dbReference type="NCBI Taxonomy" id="47850"/>
    <lineage>
        <taxon>Bacteria</taxon>
        <taxon>Bacillati</taxon>
        <taxon>Actinomycetota</taxon>
        <taxon>Actinomycetes</taxon>
        <taxon>Micromonosporales</taxon>
        <taxon>Micromonosporaceae</taxon>
        <taxon>Micromonospora</taxon>
    </lineage>
</organism>
<dbReference type="InterPro" id="IPR008972">
    <property type="entry name" value="Cupredoxin"/>
</dbReference>
<dbReference type="CDD" id="cd13900">
    <property type="entry name" value="CuRO_3_Tth-MCO_like"/>
    <property type="match status" value="1"/>
</dbReference>
<feature type="domain" description="Plastocyanin-like" evidence="5">
    <location>
        <begin position="385"/>
        <end position="487"/>
    </location>
</feature>
<dbReference type="InterPro" id="IPR002355">
    <property type="entry name" value="Cu_oxidase_Cu_BS"/>
</dbReference>
<keyword evidence="8" id="KW-1185">Reference proteome</keyword>
<feature type="chain" id="PRO_5046576676" evidence="3">
    <location>
        <begin position="22"/>
        <end position="491"/>
    </location>
</feature>
<feature type="domain" description="Plastocyanin-like" evidence="4">
    <location>
        <begin position="199"/>
        <end position="308"/>
    </location>
</feature>
<evidence type="ECO:0000259" key="4">
    <source>
        <dbReference type="Pfam" id="PF00394"/>
    </source>
</evidence>
<dbReference type="Pfam" id="PF00394">
    <property type="entry name" value="Cu-oxidase"/>
    <property type="match status" value="1"/>
</dbReference>
<feature type="domain" description="Plastocyanin-like" evidence="6">
    <location>
        <begin position="70"/>
        <end position="183"/>
    </location>
</feature>
<keyword evidence="1" id="KW-0479">Metal-binding</keyword>
<dbReference type="PANTHER" id="PTHR11709">
    <property type="entry name" value="MULTI-COPPER OXIDASE"/>
    <property type="match status" value="1"/>
</dbReference>
<evidence type="ECO:0000256" key="3">
    <source>
        <dbReference type="SAM" id="SignalP"/>
    </source>
</evidence>
<evidence type="ECO:0000256" key="2">
    <source>
        <dbReference type="ARBA" id="ARBA00023002"/>
    </source>
</evidence>
<dbReference type="PANTHER" id="PTHR11709:SF2">
    <property type="entry name" value="MULTICOPPER OXIDASE LPR1"/>
    <property type="match status" value="1"/>
</dbReference>
<dbReference type="InterPro" id="IPR011707">
    <property type="entry name" value="Cu-oxidase-like_N"/>
</dbReference>
<feature type="signal peptide" evidence="3">
    <location>
        <begin position="1"/>
        <end position="21"/>
    </location>
</feature>
<evidence type="ECO:0000259" key="5">
    <source>
        <dbReference type="Pfam" id="PF07731"/>
    </source>
</evidence>
<dbReference type="RefSeq" id="WP_145752116.1">
    <property type="nucleotide sequence ID" value="NZ_JBEXXP010000037.1"/>
</dbReference>